<sequence length="131" mass="15409">MMSRFREKSWLRMPLRFGRCVSRDAVDVWDEGKAWLRMLWRFGEAWGQHVADVWERGVSRNVVEVWERGVSGCCGGKRLLMRTGEEVWHKIVVKAWGTPEVKYSLEFWDRGLAQNADRVDEKLAHGTDKAW</sequence>
<evidence type="ECO:0000313" key="1">
    <source>
        <dbReference type="EMBL" id="KAJ1130339.1"/>
    </source>
</evidence>
<protein>
    <submittedName>
        <fullName evidence="1">Uncharacterized protein</fullName>
    </submittedName>
</protein>
<dbReference type="EMBL" id="JANPWB010000011">
    <property type="protein sequence ID" value="KAJ1130339.1"/>
    <property type="molecule type" value="Genomic_DNA"/>
</dbReference>
<dbReference type="Proteomes" id="UP001066276">
    <property type="component" value="Chromosome 7"/>
</dbReference>
<comment type="caution">
    <text evidence="1">The sequence shown here is derived from an EMBL/GenBank/DDBJ whole genome shotgun (WGS) entry which is preliminary data.</text>
</comment>
<name>A0AAV7PTT9_PLEWA</name>
<accession>A0AAV7PTT9</accession>
<dbReference type="AlphaFoldDB" id="A0AAV7PTT9"/>
<gene>
    <name evidence="1" type="ORF">NDU88_008692</name>
</gene>
<proteinExistence type="predicted"/>
<keyword evidence="2" id="KW-1185">Reference proteome</keyword>
<reference evidence="1" key="1">
    <citation type="journal article" date="2022" name="bioRxiv">
        <title>Sequencing and chromosome-scale assembly of the giantPleurodeles waltlgenome.</title>
        <authorList>
            <person name="Brown T."/>
            <person name="Elewa A."/>
            <person name="Iarovenko S."/>
            <person name="Subramanian E."/>
            <person name="Araus A.J."/>
            <person name="Petzold A."/>
            <person name="Susuki M."/>
            <person name="Suzuki K.-i.T."/>
            <person name="Hayashi T."/>
            <person name="Toyoda A."/>
            <person name="Oliveira C."/>
            <person name="Osipova E."/>
            <person name="Leigh N.D."/>
            <person name="Simon A."/>
            <person name="Yun M.H."/>
        </authorList>
    </citation>
    <scope>NUCLEOTIDE SEQUENCE</scope>
    <source>
        <strain evidence="1">20211129_DDA</strain>
        <tissue evidence="1">Liver</tissue>
    </source>
</reference>
<evidence type="ECO:0000313" key="2">
    <source>
        <dbReference type="Proteomes" id="UP001066276"/>
    </source>
</evidence>
<organism evidence="1 2">
    <name type="scientific">Pleurodeles waltl</name>
    <name type="common">Iberian ribbed newt</name>
    <dbReference type="NCBI Taxonomy" id="8319"/>
    <lineage>
        <taxon>Eukaryota</taxon>
        <taxon>Metazoa</taxon>
        <taxon>Chordata</taxon>
        <taxon>Craniata</taxon>
        <taxon>Vertebrata</taxon>
        <taxon>Euteleostomi</taxon>
        <taxon>Amphibia</taxon>
        <taxon>Batrachia</taxon>
        <taxon>Caudata</taxon>
        <taxon>Salamandroidea</taxon>
        <taxon>Salamandridae</taxon>
        <taxon>Pleurodelinae</taxon>
        <taxon>Pleurodeles</taxon>
    </lineage>
</organism>